<evidence type="ECO:0000313" key="1">
    <source>
        <dbReference type="EMBL" id="CAG7826036.1"/>
    </source>
</evidence>
<dbReference type="EMBL" id="CAJVCH010538369">
    <property type="protein sequence ID" value="CAG7826036.1"/>
    <property type="molecule type" value="Genomic_DNA"/>
</dbReference>
<gene>
    <name evidence="1" type="ORF">AFUS01_LOCUS36107</name>
</gene>
<protein>
    <submittedName>
        <fullName evidence="1">Uncharacterized protein</fullName>
    </submittedName>
</protein>
<dbReference type="AlphaFoldDB" id="A0A8J2L259"/>
<name>A0A8J2L259_9HEXA</name>
<keyword evidence="2" id="KW-1185">Reference proteome</keyword>
<accession>A0A8J2L259</accession>
<dbReference type="Proteomes" id="UP000708208">
    <property type="component" value="Unassembled WGS sequence"/>
</dbReference>
<sequence>MYFLKGGKSPTQHYQFVTYSNCTLQFTCAAKPCILHLQLQVTYLLLICFQDFPELLRILSIIITRRLFHHRCCNVIVVRSQEALLRLLKVYHFSEFNIIE</sequence>
<comment type="caution">
    <text evidence="1">The sequence shown here is derived from an EMBL/GenBank/DDBJ whole genome shotgun (WGS) entry which is preliminary data.</text>
</comment>
<organism evidence="1 2">
    <name type="scientific">Allacma fusca</name>
    <dbReference type="NCBI Taxonomy" id="39272"/>
    <lineage>
        <taxon>Eukaryota</taxon>
        <taxon>Metazoa</taxon>
        <taxon>Ecdysozoa</taxon>
        <taxon>Arthropoda</taxon>
        <taxon>Hexapoda</taxon>
        <taxon>Collembola</taxon>
        <taxon>Symphypleona</taxon>
        <taxon>Sminthuridae</taxon>
        <taxon>Allacma</taxon>
    </lineage>
</organism>
<reference evidence="1" key="1">
    <citation type="submission" date="2021-06" db="EMBL/GenBank/DDBJ databases">
        <authorList>
            <person name="Hodson N. C."/>
            <person name="Mongue J. A."/>
            <person name="Jaron S. K."/>
        </authorList>
    </citation>
    <scope>NUCLEOTIDE SEQUENCE</scope>
</reference>
<evidence type="ECO:0000313" key="2">
    <source>
        <dbReference type="Proteomes" id="UP000708208"/>
    </source>
</evidence>
<proteinExistence type="predicted"/>